<evidence type="ECO:0000313" key="3">
    <source>
        <dbReference type="Proteomes" id="UP001152797"/>
    </source>
</evidence>
<dbReference type="OrthoDB" id="424310at2759"/>
<protein>
    <submittedName>
        <fullName evidence="2">Dynein heavy chain 1, axonemal</fullName>
    </submittedName>
</protein>
<keyword evidence="3" id="KW-1185">Reference proteome</keyword>
<reference evidence="2 3" key="2">
    <citation type="submission" date="2024-05" db="EMBL/GenBank/DDBJ databases">
        <authorList>
            <person name="Chen Y."/>
            <person name="Shah S."/>
            <person name="Dougan E. K."/>
            <person name="Thang M."/>
            <person name="Chan C."/>
        </authorList>
    </citation>
    <scope>NUCLEOTIDE SEQUENCE [LARGE SCALE GENOMIC DNA]</scope>
</reference>
<feature type="non-terminal residue" evidence="1">
    <location>
        <position position="1"/>
    </location>
</feature>
<name>A0A9P1BSZ4_9DINO</name>
<sequence length="54" mass="6239">MLLRLTLDDFDNTEYDIRTPQQWIEMGHQDGGDECLPVSATGLRLNEDRSGTWQ</sequence>
<proteinExistence type="predicted"/>
<dbReference type="EMBL" id="CAMXCT010000341">
    <property type="protein sequence ID" value="CAI3977426.1"/>
    <property type="molecule type" value="Genomic_DNA"/>
</dbReference>
<dbReference type="Proteomes" id="UP001152797">
    <property type="component" value="Unassembled WGS sequence"/>
</dbReference>
<comment type="caution">
    <text evidence="1">The sequence shown here is derived from an EMBL/GenBank/DDBJ whole genome shotgun (WGS) entry which is preliminary data.</text>
</comment>
<organism evidence="1">
    <name type="scientific">Cladocopium goreaui</name>
    <dbReference type="NCBI Taxonomy" id="2562237"/>
    <lineage>
        <taxon>Eukaryota</taxon>
        <taxon>Sar</taxon>
        <taxon>Alveolata</taxon>
        <taxon>Dinophyceae</taxon>
        <taxon>Suessiales</taxon>
        <taxon>Symbiodiniaceae</taxon>
        <taxon>Cladocopium</taxon>
    </lineage>
</organism>
<gene>
    <name evidence="1" type="ORF">C1SCF055_LOCUS5567</name>
</gene>
<accession>A0A9P1BSZ4</accession>
<reference evidence="1" key="1">
    <citation type="submission" date="2022-10" db="EMBL/GenBank/DDBJ databases">
        <authorList>
            <person name="Chen Y."/>
            <person name="Dougan E. K."/>
            <person name="Chan C."/>
            <person name="Rhodes N."/>
            <person name="Thang M."/>
        </authorList>
    </citation>
    <scope>NUCLEOTIDE SEQUENCE</scope>
</reference>
<dbReference type="EMBL" id="CAMXCT030000341">
    <property type="protein sequence ID" value="CAL4764738.1"/>
    <property type="molecule type" value="Genomic_DNA"/>
</dbReference>
<dbReference type="EMBL" id="CAMXCT020000341">
    <property type="protein sequence ID" value="CAL1130801.1"/>
    <property type="molecule type" value="Genomic_DNA"/>
</dbReference>
<evidence type="ECO:0000313" key="2">
    <source>
        <dbReference type="EMBL" id="CAL4764738.1"/>
    </source>
</evidence>
<evidence type="ECO:0000313" key="1">
    <source>
        <dbReference type="EMBL" id="CAI3977426.1"/>
    </source>
</evidence>
<dbReference type="AlphaFoldDB" id="A0A9P1BSZ4"/>